<evidence type="ECO:0000313" key="2">
    <source>
        <dbReference type="EMBL" id="MBI1625695.1"/>
    </source>
</evidence>
<gene>
    <name evidence="2" type="ORF">HF327_014415</name>
</gene>
<feature type="domain" description="Carboxymuconolactone decarboxylase-like" evidence="1">
    <location>
        <begin position="16"/>
        <end position="97"/>
    </location>
</feature>
<dbReference type="RefSeq" id="WP_198460830.1">
    <property type="nucleotide sequence ID" value="NZ_JABBCQ020000012.1"/>
</dbReference>
<comment type="caution">
    <text evidence="2">The sequence shown here is derived from an EMBL/GenBank/DDBJ whole genome shotgun (WGS) entry which is preliminary data.</text>
</comment>
<protein>
    <submittedName>
        <fullName evidence="2">Carboxymuconolactone decarboxylase family protein</fullName>
    </submittedName>
</protein>
<proteinExistence type="predicted"/>
<dbReference type="EMBL" id="JABBCQ020000012">
    <property type="protein sequence ID" value="MBI1625695.1"/>
    <property type="molecule type" value="Genomic_DNA"/>
</dbReference>
<dbReference type="AlphaFoldDB" id="A0A843B7Y1"/>
<dbReference type="InterPro" id="IPR003779">
    <property type="entry name" value="CMD-like"/>
</dbReference>
<organism evidence="2 3">
    <name type="scientific">Comamonas suwonensis</name>
    <dbReference type="NCBI Taxonomy" id="2606214"/>
    <lineage>
        <taxon>Bacteria</taxon>
        <taxon>Pseudomonadati</taxon>
        <taxon>Pseudomonadota</taxon>
        <taxon>Betaproteobacteria</taxon>
        <taxon>Burkholderiales</taxon>
        <taxon>Comamonadaceae</taxon>
        <taxon>Comamonas</taxon>
    </lineage>
</organism>
<dbReference type="SUPFAM" id="SSF69118">
    <property type="entry name" value="AhpD-like"/>
    <property type="match status" value="1"/>
</dbReference>
<dbReference type="PANTHER" id="PTHR34846">
    <property type="entry name" value="4-CARBOXYMUCONOLACTONE DECARBOXYLASE FAMILY PROTEIN (AFU_ORTHOLOGUE AFUA_6G11590)"/>
    <property type="match status" value="1"/>
</dbReference>
<dbReference type="InterPro" id="IPR029032">
    <property type="entry name" value="AhpD-like"/>
</dbReference>
<evidence type="ECO:0000313" key="3">
    <source>
        <dbReference type="Proteomes" id="UP000530032"/>
    </source>
</evidence>
<dbReference type="InterPro" id="IPR004675">
    <property type="entry name" value="AhpD_core"/>
</dbReference>
<keyword evidence="3" id="KW-1185">Reference proteome</keyword>
<dbReference type="GO" id="GO:0051920">
    <property type="term" value="F:peroxiredoxin activity"/>
    <property type="evidence" value="ECO:0007669"/>
    <property type="project" value="InterPro"/>
</dbReference>
<accession>A0A843B7Y1</accession>
<dbReference type="Pfam" id="PF02627">
    <property type="entry name" value="CMD"/>
    <property type="match status" value="1"/>
</dbReference>
<dbReference type="NCBIfam" id="TIGR00778">
    <property type="entry name" value="ahpD_dom"/>
    <property type="match status" value="1"/>
</dbReference>
<sequence length="150" mass="16132">MTERVNIGKAVPELYKAVAAADQLAEQAALAAGWSAGFIHLAKLRASQINGCAFCVRMHARDALAVGESADRLAILPAWRETEYFSDKESAGLALTEAMTLIADGQISDEVYAQAAAVLTAQEIAALEWLAVIINMWNRVAISSRYPVKP</sequence>
<dbReference type="PANTHER" id="PTHR34846:SF7">
    <property type="entry name" value="BLL7811 PROTEIN"/>
    <property type="match status" value="1"/>
</dbReference>
<dbReference type="Proteomes" id="UP000530032">
    <property type="component" value="Unassembled WGS sequence"/>
</dbReference>
<dbReference type="Gene3D" id="1.20.1290.10">
    <property type="entry name" value="AhpD-like"/>
    <property type="match status" value="1"/>
</dbReference>
<evidence type="ECO:0000259" key="1">
    <source>
        <dbReference type="Pfam" id="PF02627"/>
    </source>
</evidence>
<name>A0A843B7Y1_9BURK</name>
<reference evidence="2" key="1">
    <citation type="submission" date="2020-12" db="EMBL/GenBank/DDBJ databases">
        <title>Comamonas sp. nov., isolated from stream water.</title>
        <authorList>
            <person name="Park K.-H."/>
        </authorList>
    </citation>
    <scope>NUCLEOTIDE SEQUENCE</scope>
    <source>
        <strain evidence="2">EJ-4</strain>
    </source>
</reference>